<dbReference type="SUPFAM" id="SSF64546">
    <property type="entry name" value="Satiety factor CART (cocaine and amphetamine regulated transcript)"/>
    <property type="match status" value="1"/>
</dbReference>
<dbReference type="PANTHER" id="PTHR16655">
    <property type="entry name" value="COCAINE AND AMPHETAMINE REGULATED TRANSCRIPT PROTEIN"/>
    <property type="match status" value="1"/>
</dbReference>
<dbReference type="PANTHER" id="PTHR16655:SF5">
    <property type="entry name" value="COCAINE- AND AMPHETAMINE-REGULATED TRANSCRIPT 2-RELATED"/>
    <property type="match status" value="1"/>
</dbReference>
<reference evidence="6" key="2">
    <citation type="submission" date="2025-09" db="UniProtKB">
        <authorList>
            <consortium name="Ensembl"/>
        </authorList>
    </citation>
    <scope>IDENTIFICATION</scope>
</reference>
<feature type="transmembrane region" description="Helical" evidence="5">
    <location>
        <begin position="34"/>
        <end position="53"/>
    </location>
</feature>
<dbReference type="Gene3D" id="4.10.40.30">
    <property type="entry name" value="CART, C-terminal domain"/>
    <property type="match status" value="1"/>
</dbReference>
<keyword evidence="5" id="KW-0812">Transmembrane</keyword>
<evidence type="ECO:0000256" key="5">
    <source>
        <dbReference type="SAM" id="Phobius"/>
    </source>
</evidence>
<accession>A0A3Q3ESV7</accession>
<name>A0A3Q3ESV7_9LABR</name>
<dbReference type="InterPro" id="IPR036722">
    <property type="entry name" value="CART_C_sf"/>
</dbReference>
<dbReference type="Proteomes" id="UP000261660">
    <property type="component" value="Unplaced"/>
</dbReference>
<dbReference type="GO" id="GO:0043410">
    <property type="term" value="P:positive regulation of MAPK cascade"/>
    <property type="evidence" value="ECO:0007669"/>
    <property type="project" value="InterPro"/>
</dbReference>
<evidence type="ECO:0000256" key="4">
    <source>
        <dbReference type="ARBA" id="ARBA00023157"/>
    </source>
</evidence>
<dbReference type="GO" id="GO:0007186">
    <property type="term" value="P:G protein-coupled receptor signaling pathway"/>
    <property type="evidence" value="ECO:0007669"/>
    <property type="project" value="InterPro"/>
</dbReference>
<dbReference type="GeneTree" id="ENSGT00390000018319"/>
<protein>
    <submittedName>
        <fullName evidence="6">Cocaine- and amphetamine-regulated transcript protein-like</fullName>
    </submittedName>
</protein>
<evidence type="ECO:0000313" key="6">
    <source>
        <dbReference type="Ensembl" id="ENSLBEP00000009302.1"/>
    </source>
</evidence>
<comment type="similarity">
    <text evidence="2">Belongs to the CART family.</text>
</comment>
<dbReference type="AlphaFoldDB" id="A0A3Q3ESV7"/>
<dbReference type="GO" id="GO:0008343">
    <property type="term" value="P:adult feeding behavior"/>
    <property type="evidence" value="ECO:0007669"/>
    <property type="project" value="InterPro"/>
</dbReference>
<evidence type="ECO:0000313" key="7">
    <source>
        <dbReference type="Proteomes" id="UP000261660"/>
    </source>
</evidence>
<evidence type="ECO:0000256" key="1">
    <source>
        <dbReference type="ARBA" id="ARBA00004613"/>
    </source>
</evidence>
<proteinExistence type="inferred from homology"/>
<comment type="subcellular location">
    <subcellularLocation>
        <location evidence="1">Secreted</location>
    </subcellularLocation>
</comment>
<keyword evidence="7" id="KW-1185">Reference proteome</keyword>
<dbReference type="Ensembl" id="ENSLBET00000009815.1">
    <property type="protein sequence ID" value="ENSLBEP00000009302.1"/>
    <property type="gene ID" value="ENSLBEG00000007180.1"/>
</dbReference>
<evidence type="ECO:0000256" key="3">
    <source>
        <dbReference type="ARBA" id="ARBA00022525"/>
    </source>
</evidence>
<dbReference type="Pfam" id="PF06373">
    <property type="entry name" value="CART"/>
    <property type="match status" value="1"/>
</dbReference>
<reference evidence="6" key="1">
    <citation type="submission" date="2025-08" db="UniProtKB">
        <authorList>
            <consortium name="Ensembl"/>
        </authorList>
    </citation>
    <scope>IDENTIFICATION</scope>
</reference>
<keyword evidence="5" id="KW-1133">Transmembrane helix</keyword>
<sequence>MLGRSSVFMLGLLGEKGGPAQEAYLGQLRTMGSWFVYLFCALMCATGLFYSYGHVQTEEYRPKHLPYFSTTEDGNEKQLKLSKMLAVFLCSHVLERLQNNQIPALRKKHGFLPMCDPGEQCALRKGSRIGKLCDCSLPRTCNSFLHRCL</sequence>
<evidence type="ECO:0000256" key="2">
    <source>
        <dbReference type="ARBA" id="ARBA00005294"/>
    </source>
</evidence>
<keyword evidence="3" id="KW-0964">Secreted</keyword>
<keyword evidence="5" id="KW-0472">Membrane</keyword>
<dbReference type="GO" id="GO:0005615">
    <property type="term" value="C:extracellular space"/>
    <property type="evidence" value="ECO:0007669"/>
    <property type="project" value="InterPro"/>
</dbReference>
<dbReference type="InterPro" id="IPR009106">
    <property type="entry name" value="CART"/>
</dbReference>
<dbReference type="GO" id="GO:0009267">
    <property type="term" value="P:cellular response to starvation"/>
    <property type="evidence" value="ECO:0007669"/>
    <property type="project" value="InterPro"/>
</dbReference>
<organism evidence="6 7">
    <name type="scientific">Labrus bergylta</name>
    <name type="common">ballan wrasse</name>
    <dbReference type="NCBI Taxonomy" id="56723"/>
    <lineage>
        <taxon>Eukaryota</taxon>
        <taxon>Metazoa</taxon>
        <taxon>Chordata</taxon>
        <taxon>Craniata</taxon>
        <taxon>Vertebrata</taxon>
        <taxon>Euteleostomi</taxon>
        <taxon>Actinopterygii</taxon>
        <taxon>Neopterygii</taxon>
        <taxon>Teleostei</taxon>
        <taxon>Neoteleostei</taxon>
        <taxon>Acanthomorphata</taxon>
        <taxon>Eupercaria</taxon>
        <taxon>Labriformes</taxon>
        <taxon>Labridae</taxon>
        <taxon>Labrus</taxon>
    </lineage>
</organism>
<dbReference type="GO" id="GO:0032099">
    <property type="term" value="P:negative regulation of appetite"/>
    <property type="evidence" value="ECO:0007669"/>
    <property type="project" value="InterPro"/>
</dbReference>
<dbReference type="GO" id="GO:0005184">
    <property type="term" value="F:neuropeptide hormone activity"/>
    <property type="evidence" value="ECO:0007669"/>
    <property type="project" value="InterPro"/>
</dbReference>
<dbReference type="InParanoid" id="A0A3Q3ESV7"/>
<keyword evidence="4" id="KW-1015">Disulfide bond</keyword>